<keyword evidence="5" id="KW-1185">Reference proteome</keyword>
<dbReference type="Pfam" id="PF15420">
    <property type="entry name" value="Abhydrolase_9_N"/>
    <property type="match status" value="1"/>
</dbReference>
<dbReference type="Pfam" id="PF10081">
    <property type="entry name" value="Abhydrolase_9"/>
    <property type="match status" value="1"/>
</dbReference>
<keyword evidence="1" id="KW-0812">Transmembrane</keyword>
<dbReference type="PIRSF" id="PIRSF007542">
    <property type="entry name" value="UCP007542"/>
    <property type="match status" value="1"/>
</dbReference>
<name>A0A8H9I6G4_9GAMM</name>
<sequence>MENRLEHFRMRPLLNRLSGTGLLLATLFFAFSLTPSLVPRPLLAQGIVSGLSVTAGYALGVIARTLWHYLHLPEPKAALERTLKQLAALVALVVSVIFLWRAAEWQNSIRELMEMDPTSGTRPLAVALITMGVFLSLLLVARLFKRTFKLLSYKLAHVLPHRTAQVLGIVSAVALFWLIIEGVIFSYALQVADRSYQQVDELMQDDLSPPQAANVPGSAESLISWEALGSRGRRFVTQGPTAEDMEAFLGEPALDPIRVYVGLNAAETATQRAELALEELIRTGGFERSVMVIATPTGRGWIDPRSQHSVEYLHRGDIATVAAQYSYLPSHLSLISEAEYGVESARALFSAIYRYWSQLPSDERPQLYLFGLSLGALNSDLSFDLYDIIDDPFQGVLWSGPPFRSDTWRAVTADRDPGSPAWLPTFREGAVVRFMNQTQGLEEAAAPWGDFRIAFLQYASDPITFFEPAAFWREPEWMRAPRGPDVSPALRWYPVVTMLQLLVDLTVGSAPDGYGHEIAAEHYIDAWAALTEPDGWDAEQLQRLRDHLTR</sequence>
<evidence type="ECO:0000313" key="4">
    <source>
        <dbReference type="EMBL" id="GGW23982.1"/>
    </source>
</evidence>
<feature type="domain" description="Alpha/beta-hydrolase catalytic" evidence="2">
    <location>
        <begin position="257"/>
        <end position="544"/>
    </location>
</feature>
<feature type="transmembrane region" description="Helical" evidence="1">
    <location>
        <begin position="42"/>
        <end position="66"/>
    </location>
</feature>
<feature type="transmembrane region" description="Helical" evidence="1">
    <location>
        <begin position="165"/>
        <end position="189"/>
    </location>
</feature>
<dbReference type="AlphaFoldDB" id="A0A8H9I6G4"/>
<proteinExistence type="predicted"/>
<dbReference type="InterPro" id="IPR012037">
    <property type="entry name" value="Alpha/beta-hydrolase_fam"/>
</dbReference>
<evidence type="ECO:0000256" key="1">
    <source>
        <dbReference type="SAM" id="Phobius"/>
    </source>
</evidence>
<comment type="caution">
    <text evidence="4">The sequence shown here is derived from an EMBL/GenBank/DDBJ whole genome shotgun (WGS) entry which is preliminary data.</text>
</comment>
<feature type="transmembrane region" description="Helical" evidence="1">
    <location>
        <begin position="86"/>
        <end position="103"/>
    </location>
</feature>
<keyword evidence="1" id="KW-0472">Membrane</keyword>
<evidence type="ECO:0000259" key="2">
    <source>
        <dbReference type="Pfam" id="PF10081"/>
    </source>
</evidence>
<organism evidence="4 5">
    <name type="scientific">Vreelandella hamiltonii</name>
    <dbReference type="NCBI Taxonomy" id="502829"/>
    <lineage>
        <taxon>Bacteria</taxon>
        <taxon>Pseudomonadati</taxon>
        <taxon>Pseudomonadota</taxon>
        <taxon>Gammaproteobacteria</taxon>
        <taxon>Oceanospirillales</taxon>
        <taxon>Halomonadaceae</taxon>
        <taxon>Vreelandella</taxon>
    </lineage>
</organism>
<keyword evidence="1" id="KW-1133">Transmembrane helix</keyword>
<protein>
    <submittedName>
        <fullName evidence="4">Membrane protein</fullName>
    </submittedName>
</protein>
<gene>
    <name evidence="4" type="ORF">GCM10007157_14340</name>
</gene>
<feature type="domain" description="Alpha/beta-hydrolase N-terminal" evidence="3">
    <location>
        <begin position="33"/>
        <end position="240"/>
    </location>
</feature>
<evidence type="ECO:0000259" key="3">
    <source>
        <dbReference type="Pfam" id="PF15420"/>
    </source>
</evidence>
<dbReference type="EMBL" id="BMXN01000006">
    <property type="protein sequence ID" value="GGW23982.1"/>
    <property type="molecule type" value="Genomic_DNA"/>
</dbReference>
<accession>A0A8H9I6G4</accession>
<dbReference type="Proteomes" id="UP000623776">
    <property type="component" value="Unassembled WGS sequence"/>
</dbReference>
<reference evidence="5" key="1">
    <citation type="journal article" date="2019" name="Int. J. Syst. Evol. Microbiol.">
        <title>The Global Catalogue of Microorganisms (GCM) 10K type strain sequencing project: providing services to taxonomists for standard genome sequencing and annotation.</title>
        <authorList>
            <consortium name="The Broad Institute Genomics Platform"/>
            <consortium name="The Broad Institute Genome Sequencing Center for Infectious Disease"/>
            <person name="Wu L."/>
            <person name="Ma J."/>
        </authorList>
    </citation>
    <scope>NUCLEOTIDE SEQUENCE [LARGE SCALE GENOMIC DNA]</scope>
    <source>
        <strain evidence="5">KCTC 22154</strain>
    </source>
</reference>
<dbReference type="InterPro" id="IPR027787">
    <property type="entry name" value="Alpha/beta-hydrolase_catalytic"/>
</dbReference>
<feature type="transmembrane region" description="Helical" evidence="1">
    <location>
        <begin position="123"/>
        <end position="144"/>
    </location>
</feature>
<dbReference type="InterPro" id="IPR027788">
    <property type="entry name" value="Alpha/beta-hydrolase_N_dom"/>
</dbReference>
<evidence type="ECO:0000313" key="5">
    <source>
        <dbReference type="Proteomes" id="UP000623776"/>
    </source>
</evidence>